<dbReference type="EMBL" id="JAUCMV010000004">
    <property type="protein sequence ID" value="KAK0404372.1"/>
    <property type="molecule type" value="Genomic_DNA"/>
</dbReference>
<dbReference type="AlphaFoldDB" id="A0AA39LNZ7"/>
<keyword evidence="2" id="KW-1185">Reference proteome</keyword>
<accession>A0AA39LNZ7</accession>
<name>A0AA39LNZ7_9BILA</name>
<gene>
    <name evidence="1" type="ORF">QR680_017426</name>
</gene>
<proteinExistence type="predicted"/>
<reference evidence="1" key="1">
    <citation type="submission" date="2023-06" db="EMBL/GenBank/DDBJ databases">
        <title>Genomic analysis of the entomopathogenic nematode Steinernema hermaphroditum.</title>
        <authorList>
            <person name="Schwarz E.M."/>
            <person name="Heppert J.K."/>
            <person name="Baniya A."/>
            <person name="Schwartz H.T."/>
            <person name="Tan C.-H."/>
            <person name="Antoshechkin I."/>
            <person name="Sternberg P.W."/>
            <person name="Goodrich-Blair H."/>
            <person name="Dillman A.R."/>
        </authorList>
    </citation>
    <scope>NUCLEOTIDE SEQUENCE</scope>
    <source>
        <strain evidence="1">PS9179</strain>
        <tissue evidence="1">Whole animal</tissue>
    </source>
</reference>
<protein>
    <submittedName>
        <fullName evidence="1">Uncharacterized protein</fullName>
    </submittedName>
</protein>
<sequence>MFFSKCAAPYVFQMVPFQSSSISEGHSSVKGASLRLEIDVARRSASGASEAAVVLHLADGKQLRFSASALDDFAKELDRIVINMSKCERVS</sequence>
<organism evidence="1 2">
    <name type="scientific">Steinernema hermaphroditum</name>
    <dbReference type="NCBI Taxonomy" id="289476"/>
    <lineage>
        <taxon>Eukaryota</taxon>
        <taxon>Metazoa</taxon>
        <taxon>Ecdysozoa</taxon>
        <taxon>Nematoda</taxon>
        <taxon>Chromadorea</taxon>
        <taxon>Rhabditida</taxon>
        <taxon>Tylenchina</taxon>
        <taxon>Panagrolaimomorpha</taxon>
        <taxon>Strongyloidoidea</taxon>
        <taxon>Steinernematidae</taxon>
        <taxon>Steinernema</taxon>
    </lineage>
</organism>
<dbReference type="Proteomes" id="UP001175271">
    <property type="component" value="Unassembled WGS sequence"/>
</dbReference>
<evidence type="ECO:0000313" key="1">
    <source>
        <dbReference type="EMBL" id="KAK0404372.1"/>
    </source>
</evidence>
<comment type="caution">
    <text evidence="1">The sequence shown here is derived from an EMBL/GenBank/DDBJ whole genome shotgun (WGS) entry which is preliminary data.</text>
</comment>
<evidence type="ECO:0000313" key="2">
    <source>
        <dbReference type="Proteomes" id="UP001175271"/>
    </source>
</evidence>